<dbReference type="Proteomes" id="UP000623795">
    <property type="component" value="Unassembled WGS sequence"/>
</dbReference>
<evidence type="ECO:0000256" key="2">
    <source>
        <dbReference type="ARBA" id="ARBA00023136"/>
    </source>
</evidence>
<evidence type="ECO:0000256" key="3">
    <source>
        <dbReference type="ARBA" id="ARBA00023139"/>
    </source>
</evidence>
<keyword evidence="2 6" id="KW-0472">Membrane</keyword>
<evidence type="ECO:0000256" key="7">
    <source>
        <dbReference type="SAM" id="SignalP"/>
    </source>
</evidence>
<evidence type="ECO:0000313" key="9">
    <source>
        <dbReference type="Proteomes" id="UP000623795"/>
    </source>
</evidence>
<feature type="chain" id="PRO_5045775271" description="LPS-assembly lipoprotein LptE" evidence="7">
    <location>
        <begin position="25"/>
        <end position="169"/>
    </location>
</feature>
<accession>A0ABX1Q0C9</accession>
<name>A0ABX1Q0C9_9RHOO</name>
<dbReference type="InterPro" id="IPR006311">
    <property type="entry name" value="TAT_signal"/>
</dbReference>
<organism evidence="8 9">
    <name type="scientific">Aromatoleum toluvorans</name>
    <dbReference type="NCBI Taxonomy" id="92002"/>
    <lineage>
        <taxon>Bacteria</taxon>
        <taxon>Pseudomonadati</taxon>
        <taxon>Pseudomonadota</taxon>
        <taxon>Betaproteobacteria</taxon>
        <taxon>Rhodocyclales</taxon>
        <taxon>Rhodocyclaceae</taxon>
        <taxon>Aromatoleum</taxon>
    </lineage>
</organism>
<keyword evidence="1 6" id="KW-0732">Signal</keyword>
<comment type="similarity">
    <text evidence="6">Belongs to the LptE lipoprotein family.</text>
</comment>
<dbReference type="Gene3D" id="3.30.160.150">
    <property type="entry name" value="Lipoprotein like domain"/>
    <property type="match status" value="1"/>
</dbReference>
<feature type="signal peptide" evidence="7">
    <location>
        <begin position="1"/>
        <end position="24"/>
    </location>
</feature>
<comment type="subcellular location">
    <subcellularLocation>
        <location evidence="6">Cell outer membrane</location>
        <topology evidence="6">Lipid-anchor</topology>
    </subcellularLocation>
</comment>
<evidence type="ECO:0000256" key="5">
    <source>
        <dbReference type="ARBA" id="ARBA00023288"/>
    </source>
</evidence>
<gene>
    <name evidence="6" type="primary">lptE</name>
    <name evidence="8" type="ORF">GPA22_11440</name>
</gene>
<comment type="function">
    <text evidence="6">Together with LptD, is involved in the assembly of lipopolysaccharide (LPS) at the surface of the outer membrane. Required for the proper assembly of LptD. Binds LPS and may serve as the LPS recognition site at the outer membrane.</text>
</comment>
<comment type="caution">
    <text evidence="8">The sequence shown here is derived from an EMBL/GenBank/DDBJ whole genome shotgun (WGS) entry which is preliminary data.</text>
</comment>
<keyword evidence="9" id="KW-1185">Reference proteome</keyword>
<dbReference type="EMBL" id="WTVN01000015">
    <property type="protein sequence ID" value="NMG44340.1"/>
    <property type="molecule type" value="Genomic_DNA"/>
</dbReference>
<sequence length="169" mass="18960">MTPSRSRRSLLRALGALAATTALAGCGFQLRGPRPLAFSTIHVNVTAQSDFGAALRRRIRTSGTTEIVDDPAKADMRLEILRNQPDREILTLTGAGKVREYELRHALTFRLVDRAGTERIRPTTISAKREYTYDDSQALAKEQEEALLYRDMQGDLVDQLMRRLAAYKP</sequence>
<evidence type="ECO:0000256" key="4">
    <source>
        <dbReference type="ARBA" id="ARBA00023237"/>
    </source>
</evidence>
<keyword evidence="3 6" id="KW-0564">Palmitate</keyword>
<reference evidence="8 9" key="1">
    <citation type="submission" date="2019-12" db="EMBL/GenBank/DDBJ databases">
        <title>Comparative genomics gives insights into the taxonomy of the Azoarcus-Aromatoleum group and reveals separate origins of nif in the plant-associated Azoarcus and non-plant-associated Aromatoleum sub-groups.</title>
        <authorList>
            <person name="Lafos M."/>
            <person name="Maluk M."/>
            <person name="Batista M."/>
            <person name="Junghare M."/>
            <person name="Carmona M."/>
            <person name="Faoro H."/>
            <person name="Cruz L.M."/>
            <person name="Battistoni F."/>
            <person name="De Souza E."/>
            <person name="Pedrosa F."/>
            <person name="Chen W.-M."/>
            <person name="Poole P.S."/>
            <person name="Dixon R.A."/>
            <person name="James E.K."/>
        </authorList>
    </citation>
    <scope>NUCLEOTIDE SEQUENCE [LARGE SCALE GENOMIC DNA]</scope>
    <source>
        <strain evidence="8 9">Td21</strain>
    </source>
</reference>
<keyword evidence="5 6" id="KW-0449">Lipoprotein</keyword>
<dbReference type="InterPro" id="IPR007485">
    <property type="entry name" value="LPS_assembly_LptE"/>
</dbReference>
<dbReference type="PANTHER" id="PTHR38098">
    <property type="entry name" value="LPS-ASSEMBLY LIPOPROTEIN LPTE"/>
    <property type="match status" value="1"/>
</dbReference>
<proteinExistence type="inferred from homology"/>
<evidence type="ECO:0000313" key="8">
    <source>
        <dbReference type="EMBL" id="NMG44340.1"/>
    </source>
</evidence>
<evidence type="ECO:0000256" key="1">
    <source>
        <dbReference type="ARBA" id="ARBA00022729"/>
    </source>
</evidence>
<dbReference type="HAMAP" id="MF_01186">
    <property type="entry name" value="LPS_assembly_LptE"/>
    <property type="match status" value="1"/>
</dbReference>
<comment type="subunit">
    <text evidence="6">Component of the lipopolysaccharide transport and assembly complex. Interacts with LptD.</text>
</comment>
<dbReference type="Pfam" id="PF04390">
    <property type="entry name" value="LptE"/>
    <property type="match status" value="1"/>
</dbReference>
<keyword evidence="4 6" id="KW-0998">Cell outer membrane</keyword>
<protein>
    <recommendedName>
        <fullName evidence="6">LPS-assembly lipoprotein LptE</fullName>
    </recommendedName>
</protein>
<dbReference type="PANTHER" id="PTHR38098:SF1">
    <property type="entry name" value="LPS-ASSEMBLY LIPOPROTEIN LPTE"/>
    <property type="match status" value="1"/>
</dbReference>
<dbReference type="PROSITE" id="PS51257">
    <property type="entry name" value="PROKAR_LIPOPROTEIN"/>
    <property type="match status" value="1"/>
</dbReference>
<dbReference type="RefSeq" id="WP_169256202.1">
    <property type="nucleotide sequence ID" value="NZ_WTVN01000015.1"/>
</dbReference>
<evidence type="ECO:0000256" key="6">
    <source>
        <dbReference type="HAMAP-Rule" id="MF_01186"/>
    </source>
</evidence>
<dbReference type="PROSITE" id="PS51318">
    <property type="entry name" value="TAT"/>
    <property type="match status" value="1"/>
</dbReference>